<dbReference type="EMBL" id="KB456260">
    <property type="protein sequence ID" value="EMF17746.1"/>
    <property type="molecule type" value="Genomic_DNA"/>
</dbReference>
<feature type="region of interest" description="Disordered" evidence="1">
    <location>
        <begin position="166"/>
        <end position="626"/>
    </location>
</feature>
<name>N1QKH3_SPHMS</name>
<evidence type="ECO:0000256" key="1">
    <source>
        <dbReference type="SAM" id="MobiDB-lite"/>
    </source>
</evidence>
<reference evidence="2 3" key="1">
    <citation type="journal article" date="2012" name="PLoS Pathog.">
        <title>Diverse lifestyles and strategies of plant pathogenesis encoded in the genomes of eighteen Dothideomycetes fungi.</title>
        <authorList>
            <person name="Ohm R.A."/>
            <person name="Feau N."/>
            <person name="Henrissat B."/>
            <person name="Schoch C.L."/>
            <person name="Horwitz B.A."/>
            <person name="Barry K.W."/>
            <person name="Condon B.J."/>
            <person name="Copeland A.C."/>
            <person name="Dhillon B."/>
            <person name="Glaser F."/>
            <person name="Hesse C.N."/>
            <person name="Kosti I."/>
            <person name="LaButti K."/>
            <person name="Lindquist E.A."/>
            <person name="Lucas S."/>
            <person name="Salamov A.A."/>
            <person name="Bradshaw R.E."/>
            <person name="Ciuffetti L."/>
            <person name="Hamelin R.C."/>
            <person name="Kema G.H.J."/>
            <person name="Lawrence C."/>
            <person name="Scott J.A."/>
            <person name="Spatafora J.W."/>
            <person name="Turgeon B.G."/>
            <person name="de Wit P.J.G.M."/>
            <person name="Zhong S."/>
            <person name="Goodwin S.B."/>
            <person name="Grigoriev I.V."/>
        </authorList>
    </citation>
    <scope>NUCLEOTIDE SEQUENCE [LARGE SCALE GENOMIC DNA]</scope>
    <source>
        <strain evidence="2 3">SO2202</strain>
    </source>
</reference>
<protein>
    <submittedName>
        <fullName evidence="2">Uncharacterized protein</fullName>
    </submittedName>
</protein>
<feature type="compositionally biased region" description="Pro residues" evidence="1">
    <location>
        <begin position="215"/>
        <end position="225"/>
    </location>
</feature>
<feature type="compositionally biased region" description="Polar residues" evidence="1">
    <location>
        <begin position="247"/>
        <end position="278"/>
    </location>
</feature>
<dbReference type="GeneID" id="27898961"/>
<organism evidence="2 3">
    <name type="scientific">Sphaerulina musiva (strain SO2202)</name>
    <name type="common">Poplar stem canker fungus</name>
    <name type="synonym">Septoria musiva</name>
    <dbReference type="NCBI Taxonomy" id="692275"/>
    <lineage>
        <taxon>Eukaryota</taxon>
        <taxon>Fungi</taxon>
        <taxon>Dikarya</taxon>
        <taxon>Ascomycota</taxon>
        <taxon>Pezizomycotina</taxon>
        <taxon>Dothideomycetes</taxon>
        <taxon>Dothideomycetidae</taxon>
        <taxon>Mycosphaerellales</taxon>
        <taxon>Mycosphaerellaceae</taxon>
        <taxon>Sphaerulina</taxon>
    </lineage>
</organism>
<feature type="compositionally biased region" description="Polar residues" evidence="1">
    <location>
        <begin position="327"/>
        <end position="339"/>
    </location>
</feature>
<sequence length="640" mass="68773">MEKPAGYVQQTRTASMGEDTAAAAARELAPAMPHRSIDHSRGLSMHSACQERVSNDVWTSAISRLQAQVSYNTGMLESHRRQFTEIESAIGRLGQQMGEVVHAVDDVQRALRARPLAGEQLPRHDSGDLEVLAGQLQRLTNRVNEIDGLNMQLDLVKNRVKRLEEGGATVASTPHKPSADAYSREQASQDTALPTYPQQQRQQEAHHYQHQQQTLPPPQHVPLPPMRTSSVSSPSASRPPYFPAASTLASQSTHSLRPSSESRPFSAEQNSGQPSSGPQLRPGETLPPPSTLSGWRPADHHGLPAISSPNAPPSARSTPREPDVHSMHSSQTSGWTSADGNAAVKRPPEDRASPYQSPSLDGSKRPRLAPLMPGSVLRSTQGAEPYGTAHSGFQSMASGAAEVPFHPRSRAPSDGTQQHSAATPGPSSGQHSFRFITSAQQVDGPPEMYRPDMAGLTQHAHSIGGGRRGTGRGRGRGRGRFGAERHGSGHEGQEHSVSDWERPGTLTSFSSPSSGHQPLYPQPHSPRSAYRSTSGGRVGSFMGGLPPERPSEYPATPANPGSPHDSHSMLQDPTSGGSGKKTRTKPIRNAEGILIRKDGRPDMRSVSSANNLRKVHAKKEAERADVDGKQIPVNNCSLVY</sequence>
<dbReference type="Proteomes" id="UP000016931">
    <property type="component" value="Unassembled WGS sequence"/>
</dbReference>
<feature type="compositionally biased region" description="Low complexity" evidence="1">
    <location>
        <begin position="226"/>
        <end position="239"/>
    </location>
</feature>
<feature type="compositionally biased region" description="Polar residues" evidence="1">
    <location>
        <begin position="505"/>
        <end position="516"/>
    </location>
</feature>
<evidence type="ECO:0000313" key="3">
    <source>
        <dbReference type="Proteomes" id="UP000016931"/>
    </source>
</evidence>
<dbReference type="OrthoDB" id="5396360at2759"/>
<dbReference type="AlphaFoldDB" id="N1QKH3"/>
<feature type="compositionally biased region" description="Basic and acidic residues" evidence="1">
    <location>
        <begin position="481"/>
        <end position="502"/>
    </location>
</feature>
<dbReference type="HOGENOM" id="CLU_427697_0_0_1"/>
<keyword evidence="3" id="KW-1185">Reference proteome</keyword>
<dbReference type="eggNOG" id="ENOG502SJVM">
    <property type="taxonomic scope" value="Eukaryota"/>
</dbReference>
<gene>
    <name evidence="2" type="ORF">SEPMUDRAFT_123089</name>
</gene>
<dbReference type="RefSeq" id="XP_016765867.1">
    <property type="nucleotide sequence ID" value="XM_016901824.1"/>
</dbReference>
<evidence type="ECO:0000313" key="2">
    <source>
        <dbReference type="EMBL" id="EMF17746.1"/>
    </source>
</evidence>
<dbReference type="OMA" id="SHRRQFT"/>
<feature type="compositionally biased region" description="Polar residues" evidence="1">
    <location>
        <begin position="414"/>
        <end position="441"/>
    </location>
</feature>
<feature type="compositionally biased region" description="Basic and acidic residues" evidence="1">
    <location>
        <begin position="594"/>
        <end position="603"/>
    </location>
</feature>
<feature type="compositionally biased region" description="Low complexity" evidence="1">
    <location>
        <begin position="304"/>
        <end position="317"/>
    </location>
</feature>
<proteinExistence type="predicted"/>
<feature type="compositionally biased region" description="Basic residues" evidence="1">
    <location>
        <begin position="469"/>
        <end position="479"/>
    </location>
</feature>
<accession>N1QKH3</accession>